<dbReference type="GeneID" id="27901246"/>
<proteinExistence type="predicted"/>
<dbReference type="RefSeq" id="XP_016763325.1">
    <property type="nucleotide sequence ID" value="XM_016904109.1"/>
</dbReference>
<evidence type="ECO:0000313" key="3">
    <source>
        <dbReference type="Proteomes" id="UP000016931"/>
    </source>
</evidence>
<accession>M3DBH0</accession>
<gene>
    <name evidence="2" type="ORF">SEPMUDRAFT_147141</name>
</gene>
<feature type="region of interest" description="Disordered" evidence="1">
    <location>
        <begin position="726"/>
        <end position="745"/>
    </location>
</feature>
<sequence length="865" mass="96882">MNENKSQRDPRVLLVAGAVSYDYLVYPAGLRSEAGSRLIGSRTSRDDEDAYASQLVIRTGAADLVAQLLLHTAAKPKWGLEVLGPQLLGPCSHSLQHNASSVVDLGHTPSSGSFRVLRRRRIGRPSATWHQPSLEKVSGLAASRTAIILGSGELHHVEPALDFLQRVQPQYIIHHMRRPLATGKLWDAIRNGPRTSDGVVHPDHLAVIIDAEDLRAEGISLSRSLSWEQTTEDFVRHLGSNGRLDTLVTCPNLIVRFGNQGIIHHRGRDATDPKLYFHPREVESYNSAAGHMIELTSAFTAGFALGFADASLPSIDRGIRLGISAARDMDTNGFVTTADDSAPNYPITHIVEQLAVEKRFSSVSIPSGRISSGDSWNIFDEVTGDPAEVARQIVTSGAEKTLLRCPAQRFGDLLSVERSEQESLRAVVDAVQERLNFETAQPTSIGILGPPGSGKKYVAQNLAMHFAQNTDVKQLTFNGRLLRLEDLIALCHTIRDNTASGLLTVVCFENFESILEPRNELLNDFLVMMRDGHFTDRGHVRSLGHPLLFFLVNQEPPSFQMMDVALTPTATEFRERRTIDASQLLDSVHGVIRILGPNQAGQNDKMFPVRRALMLRQMLKQQFPHLEVNGCLKIDDAVLHALLLVPSYKHGLRSLEKILSTSRLSHKTKFDVSALPPEEQIQLHVDGRIFMSFLRQPKLAPQLRERLAQGLFIAYKKKRVDMAQTAAEKAELESDPSMSDWDELSPELKESTRSQADDIPRKLRSVNCFMLDQDRKAPLIHVPEFTVEELDMLSEMEHERFNAERLQRQWRTGPRSSGNRTTPFLIPWRDLTQPWREVDRVMVECVPRVLATAGWKIYRMQEDDE</sequence>
<organism evidence="2 3">
    <name type="scientific">Sphaerulina musiva (strain SO2202)</name>
    <name type="common">Poplar stem canker fungus</name>
    <name type="synonym">Septoria musiva</name>
    <dbReference type="NCBI Taxonomy" id="692275"/>
    <lineage>
        <taxon>Eukaryota</taxon>
        <taxon>Fungi</taxon>
        <taxon>Dikarya</taxon>
        <taxon>Ascomycota</taxon>
        <taxon>Pezizomycotina</taxon>
        <taxon>Dothideomycetes</taxon>
        <taxon>Dothideomycetidae</taxon>
        <taxon>Mycosphaerellales</taxon>
        <taxon>Mycosphaerellaceae</taxon>
        <taxon>Sphaerulina</taxon>
    </lineage>
</organism>
<protein>
    <recommendedName>
        <fullName evidence="4">Ryanodine receptor Ryr domain-containing protein</fullName>
    </recommendedName>
</protein>
<dbReference type="OMA" id="EMEHERF"/>
<dbReference type="EMBL" id="KB456261">
    <property type="protein sequence ID" value="EMF15204.1"/>
    <property type="molecule type" value="Genomic_DNA"/>
</dbReference>
<evidence type="ECO:0000256" key="1">
    <source>
        <dbReference type="SAM" id="MobiDB-lite"/>
    </source>
</evidence>
<dbReference type="HOGENOM" id="CLU_015856_0_0_1"/>
<dbReference type="STRING" id="692275.M3DBH0"/>
<dbReference type="InterPro" id="IPR027417">
    <property type="entry name" value="P-loop_NTPase"/>
</dbReference>
<dbReference type="eggNOG" id="ENOG502SN4Z">
    <property type="taxonomic scope" value="Eukaryota"/>
</dbReference>
<dbReference type="SUPFAM" id="SSF52540">
    <property type="entry name" value="P-loop containing nucleoside triphosphate hydrolases"/>
    <property type="match status" value="1"/>
</dbReference>
<reference evidence="2 3" key="1">
    <citation type="journal article" date="2012" name="PLoS Pathog.">
        <title>Diverse lifestyles and strategies of plant pathogenesis encoded in the genomes of eighteen Dothideomycetes fungi.</title>
        <authorList>
            <person name="Ohm R.A."/>
            <person name="Feau N."/>
            <person name="Henrissat B."/>
            <person name="Schoch C.L."/>
            <person name="Horwitz B.A."/>
            <person name="Barry K.W."/>
            <person name="Condon B.J."/>
            <person name="Copeland A.C."/>
            <person name="Dhillon B."/>
            <person name="Glaser F."/>
            <person name="Hesse C.N."/>
            <person name="Kosti I."/>
            <person name="LaButti K."/>
            <person name="Lindquist E.A."/>
            <person name="Lucas S."/>
            <person name="Salamov A.A."/>
            <person name="Bradshaw R.E."/>
            <person name="Ciuffetti L."/>
            <person name="Hamelin R.C."/>
            <person name="Kema G.H.J."/>
            <person name="Lawrence C."/>
            <person name="Scott J.A."/>
            <person name="Spatafora J.W."/>
            <person name="Turgeon B.G."/>
            <person name="de Wit P.J.G.M."/>
            <person name="Zhong S."/>
            <person name="Goodwin S.B."/>
            <person name="Grigoriev I.V."/>
        </authorList>
    </citation>
    <scope>NUCLEOTIDE SEQUENCE [LARGE SCALE GENOMIC DNA]</scope>
    <source>
        <strain evidence="2 3">SO2202</strain>
    </source>
</reference>
<dbReference type="Gene3D" id="6.20.350.10">
    <property type="match status" value="1"/>
</dbReference>
<evidence type="ECO:0008006" key="4">
    <source>
        <dbReference type="Google" id="ProtNLM"/>
    </source>
</evidence>
<dbReference type="AlphaFoldDB" id="M3DBH0"/>
<keyword evidence="3" id="KW-1185">Reference proteome</keyword>
<evidence type="ECO:0000313" key="2">
    <source>
        <dbReference type="EMBL" id="EMF15204.1"/>
    </source>
</evidence>
<name>M3DBH0_SPHMS</name>
<dbReference type="Proteomes" id="UP000016931">
    <property type="component" value="Unassembled WGS sequence"/>
</dbReference>
<dbReference type="OrthoDB" id="5305673at2759"/>